<protein>
    <recommendedName>
        <fullName evidence="7">RING-type domain-containing protein</fullName>
    </recommendedName>
</protein>
<dbReference type="GO" id="GO:0031519">
    <property type="term" value="C:PcG protein complex"/>
    <property type="evidence" value="ECO:0007669"/>
    <property type="project" value="UniProtKB-ARBA"/>
</dbReference>
<dbReference type="PROSITE" id="PS50089">
    <property type="entry name" value="ZF_RING_2"/>
    <property type="match status" value="1"/>
</dbReference>
<gene>
    <name evidence="8" type="ORF">WMSIL1_LOCUS6019</name>
</gene>
<proteinExistence type="predicted"/>
<keyword evidence="5" id="KW-0539">Nucleus</keyword>
<dbReference type="PROSITE" id="PS00518">
    <property type="entry name" value="ZF_RING_1"/>
    <property type="match status" value="1"/>
</dbReference>
<sequence length="244" mass="28010">MDEPPLNEQTDLASLNPHLTCKLCHGYLIDAVSITECLHPFCKSCIVKHLATKNTCPECGIIIHQSHPLNYISADRTLQDIVYKIVPNLKEVERKNRADFYRSIGRSPPPNEDFINEYKALSISQNTDCSNKNIPSDSPSSDSNYHRDDDCVYVKLESGSESLKPLRLKYLRISSKATVTHLRKYIALKIFDDISRFKEIDLFILNSEAGTFLGRDHVLKFVQVVYWNDDNPMPLEYRYRAKVV</sequence>
<evidence type="ECO:0000256" key="2">
    <source>
        <dbReference type="ARBA" id="ARBA00022723"/>
    </source>
</evidence>
<dbReference type="InterPro" id="IPR017907">
    <property type="entry name" value="Znf_RING_CS"/>
</dbReference>
<evidence type="ECO:0000256" key="3">
    <source>
        <dbReference type="ARBA" id="ARBA00022771"/>
    </source>
</evidence>
<accession>A0A564YGD3</accession>
<evidence type="ECO:0000256" key="4">
    <source>
        <dbReference type="ARBA" id="ARBA00022833"/>
    </source>
</evidence>
<keyword evidence="3 6" id="KW-0863">Zinc-finger</keyword>
<dbReference type="SUPFAM" id="SSF57850">
    <property type="entry name" value="RING/U-box"/>
    <property type="match status" value="1"/>
</dbReference>
<dbReference type="InterPro" id="IPR051507">
    <property type="entry name" value="PcG_RING_finger"/>
</dbReference>
<dbReference type="Gene3D" id="3.30.40.10">
    <property type="entry name" value="Zinc/RING finger domain, C3HC4 (zinc finger)"/>
    <property type="match status" value="1"/>
</dbReference>
<organism evidence="8 9">
    <name type="scientific">Hymenolepis diminuta</name>
    <name type="common">Rat tapeworm</name>
    <dbReference type="NCBI Taxonomy" id="6216"/>
    <lineage>
        <taxon>Eukaryota</taxon>
        <taxon>Metazoa</taxon>
        <taxon>Spiralia</taxon>
        <taxon>Lophotrochozoa</taxon>
        <taxon>Platyhelminthes</taxon>
        <taxon>Cestoda</taxon>
        <taxon>Eucestoda</taxon>
        <taxon>Cyclophyllidea</taxon>
        <taxon>Hymenolepididae</taxon>
        <taxon>Hymenolepis</taxon>
    </lineage>
</organism>
<dbReference type="Gene3D" id="3.10.20.90">
    <property type="entry name" value="Phosphatidylinositol 3-kinase Catalytic Subunit, Chain A, domain 1"/>
    <property type="match status" value="1"/>
</dbReference>
<dbReference type="GO" id="GO:0008270">
    <property type="term" value="F:zinc ion binding"/>
    <property type="evidence" value="ECO:0007669"/>
    <property type="project" value="UniProtKB-KW"/>
</dbReference>
<evidence type="ECO:0000256" key="5">
    <source>
        <dbReference type="ARBA" id="ARBA00023242"/>
    </source>
</evidence>
<dbReference type="InterPro" id="IPR032443">
    <property type="entry name" value="RAWUL"/>
</dbReference>
<dbReference type="Proteomes" id="UP000321570">
    <property type="component" value="Unassembled WGS sequence"/>
</dbReference>
<evidence type="ECO:0000259" key="7">
    <source>
        <dbReference type="PROSITE" id="PS50089"/>
    </source>
</evidence>
<dbReference type="FunFam" id="3.30.40.10:FF:000033">
    <property type="entry name" value="Polycomb group RING finger protein 3"/>
    <property type="match status" value="1"/>
</dbReference>
<dbReference type="AlphaFoldDB" id="A0A564YGD3"/>
<evidence type="ECO:0000313" key="8">
    <source>
        <dbReference type="EMBL" id="VUZ46270.1"/>
    </source>
</evidence>
<dbReference type="InterPro" id="IPR013083">
    <property type="entry name" value="Znf_RING/FYVE/PHD"/>
</dbReference>
<keyword evidence="2" id="KW-0479">Metal-binding</keyword>
<dbReference type="InterPro" id="IPR001841">
    <property type="entry name" value="Znf_RING"/>
</dbReference>
<keyword evidence="4" id="KW-0862">Zinc</keyword>
<evidence type="ECO:0000313" key="9">
    <source>
        <dbReference type="Proteomes" id="UP000321570"/>
    </source>
</evidence>
<dbReference type="Pfam" id="PF13923">
    <property type="entry name" value="zf-C3HC4_2"/>
    <property type="match status" value="1"/>
</dbReference>
<comment type="subcellular location">
    <subcellularLocation>
        <location evidence="1">Nucleus</location>
    </subcellularLocation>
</comment>
<dbReference type="Pfam" id="PF16207">
    <property type="entry name" value="RAWUL"/>
    <property type="match status" value="1"/>
</dbReference>
<feature type="domain" description="RING-type" evidence="7">
    <location>
        <begin position="21"/>
        <end position="59"/>
    </location>
</feature>
<reference evidence="8 9" key="1">
    <citation type="submission" date="2019-07" db="EMBL/GenBank/DDBJ databases">
        <authorList>
            <person name="Jastrzebski P J."/>
            <person name="Paukszto L."/>
            <person name="Jastrzebski P J."/>
        </authorList>
    </citation>
    <scope>NUCLEOTIDE SEQUENCE [LARGE SCALE GENOMIC DNA]</scope>
    <source>
        <strain evidence="8 9">WMS-il1</strain>
    </source>
</reference>
<keyword evidence="9" id="KW-1185">Reference proteome</keyword>
<name>A0A564YGD3_HYMDI</name>
<evidence type="ECO:0000256" key="6">
    <source>
        <dbReference type="PROSITE-ProRule" id="PRU00175"/>
    </source>
</evidence>
<dbReference type="SMART" id="SM00184">
    <property type="entry name" value="RING"/>
    <property type="match status" value="1"/>
</dbReference>
<dbReference type="EMBL" id="CABIJS010000210">
    <property type="protein sequence ID" value="VUZ46270.1"/>
    <property type="molecule type" value="Genomic_DNA"/>
</dbReference>
<evidence type="ECO:0000256" key="1">
    <source>
        <dbReference type="ARBA" id="ARBA00004123"/>
    </source>
</evidence>
<dbReference type="PANTHER" id="PTHR45893">
    <property type="entry name" value="POLYCOMB GROUP RING FINGER PROTEIN"/>
    <property type="match status" value="1"/>
</dbReference>